<protein>
    <submittedName>
        <fullName evidence="2">Unplaced genomic scaffold SPHSTscaffold_114, whole genome shotgun sequence</fullName>
    </submittedName>
</protein>
<name>A0A0C9VCY3_SPHS4</name>
<reference evidence="2 3" key="1">
    <citation type="submission" date="2014-06" db="EMBL/GenBank/DDBJ databases">
        <title>Evolutionary Origins and Diversification of the Mycorrhizal Mutualists.</title>
        <authorList>
            <consortium name="DOE Joint Genome Institute"/>
            <consortium name="Mycorrhizal Genomics Consortium"/>
            <person name="Kohler A."/>
            <person name="Kuo A."/>
            <person name="Nagy L.G."/>
            <person name="Floudas D."/>
            <person name="Copeland A."/>
            <person name="Barry K.W."/>
            <person name="Cichocki N."/>
            <person name="Veneault-Fourrey C."/>
            <person name="LaButti K."/>
            <person name="Lindquist E.A."/>
            <person name="Lipzen A."/>
            <person name="Lundell T."/>
            <person name="Morin E."/>
            <person name="Murat C."/>
            <person name="Riley R."/>
            <person name="Ohm R."/>
            <person name="Sun H."/>
            <person name="Tunlid A."/>
            <person name="Henrissat B."/>
            <person name="Grigoriev I.V."/>
            <person name="Hibbett D.S."/>
            <person name="Martin F."/>
        </authorList>
    </citation>
    <scope>NUCLEOTIDE SEQUENCE [LARGE SCALE GENOMIC DNA]</scope>
    <source>
        <strain evidence="2 3">SS14</strain>
    </source>
</reference>
<dbReference type="InterPro" id="IPR001938">
    <property type="entry name" value="Thaumatin"/>
</dbReference>
<accession>A0A0C9VCY3</accession>
<dbReference type="Proteomes" id="UP000054279">
    <property type="component" value="Unassembled WGS sequence"/>
</dbReference>
<evidence type="ECO:0000313" key="3">
    <source>
        <dbReference type="Proteomes" id="UP000054279"/>
    </source>
</evidence>
<dbReference type="AlphaFoldDB" id="A0A0C9VCY3"/>
<feature type="chain" id="PRO_5002205367" evidence="1">
    <location>
        <begin position="21"/>
        <end position="290"/>
    </location>
</feature>
<dbReference type="SMART" id="SM00205">
    <property type="entry name" value="THN"/>
    <property type="match status" value="1"/>
</dbReference>
<evidence type="ECO:0000256" key="1">
    <source>
        <dbReference type="SAM" id="SignalP"/>
    </source>
</evidence>
<evidence type="ECO:0000313" key="2">
    <source>
        <dbReference type="EMBL" id="KIJ35375.1"/>
    </source>
</evidence>
<proteinExistence type="predicted"/>
<dbReference type="OrthoDB" id="430315at2759"/>
<dbReference type="Gene3D" id="2.60.110.10">
    <property type="entry name" value="Thaumatin"/>
    <property type="match status" value="1"/>
</dbReference>
<sequence length="290" mass="30222">MLNPSSFLLVAALLVSNTHAASLKVYNKCTGTVFLNTASSSGTIAHNVLLGAGKSTDMRISANWNGAINVGTGCDASGRTCTTGGPTWDGRTPFSRAELNYAAIPGTVIYDISFIYGANVGMKISSSGGTGCANFACTLPKGCPIRGPGANSCYSGCCRSAAECKAKGALPPGGGGCPKNGYAGPHSDFFYKNCPNVYAFPFNDGAEGGKPANYVVSQCKNTAITVTLCPGETTHIPKSLGLLLQGEAQQQMSRPWDASFDEYDPQALEDEVFDSSDYLALDSGSYEEDF</sequence>
<feature type="signal peptide" evidence="1">
    <location>
        <begin position="1"/>
        <end position="20"/>
    </location>
</feature>
<dbReference type="SUPFAM" id="SSF49870">
    <property type="entry name" value="Osmotin, thaumatin-like protein"/>
    <property type="match status" value="1"/>
</dbReference>
<dbReference type="EMBL" id="KN837189">
    <property type="protein sequence ID" value="KIJ35375.1"/>
    <property type="molecule type" value="Genomic_DNA"/>
</dbReference>
<dbReference type="PANTHER" id="PTHR31013:SF2">
    <property type="entry name" value="THAUMATIN-LIKE PROTEIN"/>
    <property type="match status" value="1"/>
</dbReference>
<organism evidence="2 3">
    <name type="scientific">Sphaerobolus stellatus (strain SS14)</name>
    <dbReference type="NCBI Taxonomy" id="990650"/>
    <lineage>
        <taxon>Eukaryota</taxon>
        <taxon>Fungi</taxon>
        <taxon>Dikarya</taxon>
        <taxon>Basidiomycota</taxon>
        <taxon>Agaricomycotina</taxon>
        <taxon>Agaricomycetes</taxon>
        <taxon>Phallomycetidae</taxon>
        <taxon>Geastrales</taxon>
        <taxon>Sphaerobolaceae</taxon>
        <taxon>Sphaerobolus</taxon>
    </lineage>
</organism>
<dbReference type="PANTHER" id="PTHR31013">
    <property type="entry name" value="THAUMATIN FAMILY PROTEIN-RELATED"/>
    <property type="match status" value="1"/>
</dbReference>
<dbReference type="PROSITE" id="PS51367">
    <property type="entry name" value="THAUMATIN_2"/>
    <property type="match status" value="1"/>
</dbReference>
<dbReference type="HOGENOM" id="CLU_070880_0_0_1"/>
<gene>
    <name evidence="2" type="ORF">M422DRAFT_262335</name>
</gene>
<dbReference type="Pfam" id="PF00314">
    <property type="entry name" value="Thaumatin"/>
    <property type="match status" value="1"/>
</dbReference>
<dbReference type="InterPro" id="IPR037176">
    <property type="entry name" value="Osmotin/thaumatin-like_sf"/>
</dbReference>
<keyword evidence="3" id="KW-1185">Reference proteome</keyword>
<keyword evidence="1" id="KW-0732">Signal</keyword>